<name>A0A7E4V208_PANRE</name>
<proteinExistence type="predicted"/>
<dbReference type="WBParaSite" id="Pan_g15256.t1">
    <property type="protein sequence ID" value="Pan_g15256.t1"/>
    <property type="gene ID" value="Pan_g15256"/>
</dbReference>
<keyword evidence="2" id="KW-1185">Reference proteome</keyword>
<keyword evidence="1" id="KW-0472">Membrane</keyword>
<reference evidence="2" key="1">
    <citation type="journal article" date="2013" name="Genetics">
        <title>The draft genome and transcriptome of Panagrellus redivivus are shaped by the harsh demands of a free-living lifestyle.</title>
        <authorList>
            <person name="Srinivasan J."/>
            <person name="Dillman A.R."/>
            <person name="Macchietto M.G."/>
            <person name="Heikkinen L."/>
            <person name="Lakso M."/>
            <person name="Fracchia K.M."/>
            <person name="Antoshechkin I."/>
            <person name="Mortazavi A."/>
            <person name="Wong G."/>
            <person name="Sternberg P.W."/>
        </authorList>
    </citation>
    <scope>NUCLEOTIDE SEQUENCE [LARGE SCALE GENOMIC DNA]</scope>
    <source>
        <strain evidence="2">MT8872</strain>
    </source>
</reference>
<accession>A0A7E4V208</accession>
<keyword evidence="1" id="KW-1133">Transmembrane helix</keyword>
<protein>
    <submittedName>
        <fullName evidence="3">Spheroidin</fullName>
    </submittedName>
</protein>
<dbReference type="Proteomes" id="UP000492821">
    <property type="component" value="Unassembled WGS sequence"/>
</dbReference>
<keyword evidence="1" id="KW-0812">Transmembrane</keyword>
<organism evidence="2 3">
    <name type="scientific">Panagrellus redivivus</name>
    <name type="common">Microworm</name>
    <dbReference type="NCBI Taxonomy" id="6233"/>
    <lineage>
        <taxon>Eukaryota</taxon>
        <taxon>Metazoa</taxon>
        <taxon>Ecdysozoa</taxon>
        <taxon>Nematoda</taxon>
        <taxon>Chromadorea</taxon>
        <taxon>Rhabditida</taxon>
        <taxon>Tylenchina</taxon>
        <taxon>Panagrolaimomorpha</taxon>
        <taxon>Panagrolaimoidea</taxon>
        <taxon>Panagrolaimidae</taxon>
        <taxon>Panagrellus</taxon>
    </lineage>
</organism>
<evidence type="ECO:0000313" key="3">
    <source>
        <dbReference type="WBParaSite" id="Pan_g15256.t1"/>
    </source>
</evidence>
<reference evidence="3" key="2">
    <citation type="submission" date="2020-10" db="UniProtKB">
        <authorList>
            <consortium name="WormBaseParasite"/>
        </authorList>
    </citation>
    <scope>IDENTIFICATION</scope>
</reference>
<dbReference type="AlphaFoldDB" id="A0A7E4V208"/>
<evidence type="ECO:0000313" key="2">
    <source>
        <dbReference type="Proteomes" id="UP000492821"/>
    </source>
</evidence>
<evidence type="ECO:0000256" key="1">
    <source>
        <dbReference type="SAM" id="Phobius"/>
    </source>
</evidence>
<feature type="transmembrane region" description="Helical" evidence="1">
    <location>
        <begin position="663"/>
        <end position="682"/>
    </location>
</feature>
<sequence>MSRIKIYSNDKTCQSIDVCGDRRMHVDDLNEYFGRSVAALIATKDLQDFVLVPEDDGYFKTHLSIFKYFDKITAIFHPPKANNEWRIFGKAPAANDVIEVKYSELLAQSICLANNNLCDLKLVFHSQNTDKPVKFIEGIRFYLPNLRKPQCYKVLKNKTIPSVDPLFQNFVDLEIHGDFGTTVFVRPECNGILILWKKDAYTLHKFLFTFGKTPYRLPNSPDYYKPAWSGENCDYIKAMFVSTESTTAGLSVSELYKGDQSDIIAWILTISKRNERLVTKQNFAECWEENSEQCKHFKFASPVLRRHCTIQKNTVVLDKRPVDIGGKLFGNIVVLADKGQRYEVPRVAWQPYNVDNIDDWKCLATITTLPSRHCQELDQANVLNKYPIIFDGVTLGDIVVVENRLERCSFYGRNKREFPEVLLQPLDVHNYKEVKIYGNRGKFVYVKPSDDGYLSLECAYFGAYMKVKAIDIIYQNKIDRQMPIAWKGFKEPPWGWEECTFIKAVLVSSIPDGVTSRDYHHALLKTLPCAIFSYDPVTIHCDNHADICVTPGVFSGKIVFCDSFFGHEVEALDIAYKNEIYRLTPISKNTFQEPSCFWHNCVFVKAVLWAPKAKIKRIAFETHIGSVTSNGNFNYFQLDSDFKMGVENERLDVAPQSTWCMKVLIFLSLVIIFIAVYTKLAYFTNSTPEVEVDEEVEVEHSWFSWFVPQPAPAPPPSPKPVKPISHLDSLSEMMDCIWKSFIDAVGP</sequence>